<sequence length="993" mass="105506">MAEHSSSEDEAAGEASSGGVQISKRQRALPPSRMRESRSAEAFALPNEVPAGDPASAAVKSTLPLAHSVRSDLGESLLPAIASPPLPGSIRALWCDGPVVYAGVKTAIFAFNRLQLLRIYGAAVRSEGPLPAGPHVEPVEGILGIGPFLVSHCPRVVAVWEKETGELVRVLPLQGPLRVQRLLHPETFLNKLLVAREGVLELWNVVSGQKLHQFSCIDGAGSSQKSGSSITALAQSASPDVVAVGFSNGAIFVIDLKRDELLLQFQQSAAQGSVCALAFRSDSADAASAAAETAAAVLMSGACNGDLCVWGLAEGRLLDCVPHAHRAAVSHIQFLPAQPVLITTGLDNALIEWVIDQPDGIPRELKARRGHVGSVTHMQFYSSEGTELLTASCLGGRGHLGFTSMIQQQQNCIFSQKNLKSKLQSVRRLRGIVSMSFSSWRHFDWATIATAHERTHQVFLWSAKNKALEPRVLQPPSRAGVSAEPATAVCCSSCGSFCFVGYADGRMHKFNLQSCLHRGEFVRTEGPLANARSTDNTMGAKPRSSSSRASQHEAWGTAHRGAVCGLAMLGPSVVASASSDPEDCCLVLWDVRSRHARSCMPLTLPGGGNGGGICLFKSSGVLVAVLFRNGAVCLVDALSLTVVRVITAIAPSVPLPLASCLCFSPDGRWLAAGCTDSSVWVYDILGAAVVDWMQFKSPPSDITFDPSGARLLTAHPHAQGGVFVWTNKYVFDASLGTPLLHATPRTPFPMEDANAAADVASIAGAACKAESQDEEAAAAALMRQYKSKAQPLVPGAVTLSGVPPAHLHAILYIDEIKAQAKPTRAPEPLPDAPFFIPSRFEEEGTVMILPASEDLSEGAAQAVDKKQSDRRNISRSKLQKLLAMKNTREGQKYDAILEYLRSCSPTGVALALGEIGPTAGAPEEEAHSDILLSNATAADGENTKAATATSLSAAALPILEELEDIQQRDWGALEKQFHRLECSLKFLAHLQMD</sequence>
<dbReference type="InterPro" id="IPR015943">
    <property type="entry name" value="WD40/YVTN_repeat-like_dom_sf"/>
</dbReference>
<dbReference type="PANTHER" id="PTHR22840">
    <property type="entry name" value="WD REPEAT-CONTAINING PROTEIN 36"/>
    <property type="match status" value="1"/>
</dbReference>
<evidence type="ECO:0000313" key="5">
    <source>
        <dbReference type="RefSeq" id="XP_026193197.1"/>
    </source>
</evidence>
<feature type="domain" description="WDR36/Utp21 C-terminal" evidence="2">
    <location>
        <begin position="797"/>
        <end position="918"/>
    </location>
</feature>
<protein>
    <submittedName>
        <fullName evidence="5">U3 small nucleolar RNA-associated protein 21 homolog</fullName>
    </submittedName>
</protein>
<dbReference type="GO" id="GO:0034388">
    <property type="term" value="C:Pwp2p-containing subcomplex of 90S preribosome"/>
    <property type="evidence" value="ECO:0007669"/>
    <property type="project" value="TreeGrafter"/>
</dbReference>
<dbReference type="Pfam" id="PF00400">
    <property type="entry name" value="WD40"/>
    <property type="match status" value="1"/>
</dbReference>
<dbReference type="RefSeq" id="XP_026193197.1">
    <property type="nucleotide sequence ID" value="XM_026337412.1"/>
</dbReference>
<gene>
    <name evidence="5" type="primary">LOC34618770</name>
</gene>
<dbReference type="SMART" id="SM00320">
    <property type="entry name" value="WD40"/>
    <property type="match status" value="7"/>
</dbReference>
<proteinExistence type="predicted"/>
<feature type="region of interest" description="Disordered" evidence="1">
    <location>
        <begin position="530"/>
        <end position="552"/>
    </location>
</feature>
<dbReference type="GeneID" id="34618770"/>
<dbReference type="InterPro" id="IPR007319">
    <property type="entry name" value="WDR36/Utp21_C"/>
</dbReference>
<feature type="domain" description="WDR36/Utp21 N-terminal" evidence="3">
    <location>
        <begin position="81"/>
        <end position="356"/>
    </location>
</feature>
<evidence type="ECO:0000259" key="3">
    <source>
        <dbReference type="Pfam" id="PF25171"/>
    </source>
</evidence>
<dbReference type="InterPro" id="IPR059157">
    <property type="entry name" value="WDR36-Utp21_N"/>
</dbReference>
<dbReference type="OrthoDB" id="10250769at2759"/>
<dbReference type="Pfam" id="PF04192">
    <property type="entry name" value="Utp21"/>
    <property type="match status" value="1"/>
</dbReference>
<dbReference type="SUPFAM" id="SSF50998">
    <property type="entry name" value="Quinoprotein alcohol dehydrogenase-like"/>
    <property type="match status" value="1"/>
</dbReference>
<evidence type="ECO:0000259" key="2">
    <source>
        <dbReference type="Pfam" id="PF04192"/>
    </source>
</evidence>
<dbReference type="GO" id="GO:0032040">
    <property type="term" value="C:small-subunit processome"/>
    <property type="evidence" value="ECO:0007669"/>
    <property type="project" value="InterPro"/>
</dbReference>
<feature type="compositionally biased region" description="Polar residues" evidence="1">
    <location>
        <begin position="531"/>
        <end position="549"/>
    </location>
</feature>
<dbReference type="Proteomes" id="UP000515125">
    <property type="component" value="Unplaced"/>
</dbReference>
<evidence type="ECO:0000313" key="4">
    <source>
        <dbReference type="Proteomes" id="UP000515125"/>
    </source>
</evidence>
<organism evidence="4 5">
    <name type="scientific">Cyclospora cayetanensis</name>
    <dbReference type="NCBI Taxonomy" id="88456"/>
    <lineage>
        <taxon>Eukaryota</taxon>
        <taxon>Sar</taxon>
        <taxon>Alveolata</taxon>
        <taxon>Apicomplexa</taxon>
        <taxon>Conoidasida</taxon>
        <taxon>Coccidia</taxon>
        <taxon>Eucoccidiorida</taxon>
        <taxon>Eimeriorina</taxon>
        <taxon>Eimeriidae</taxon>
        <taxon>Cyclospora</taxon>
    </lineage>
</organism>
<dbReference type="InterPro" id="IPR001680">
    <property type="entry name" value="WD40_rpt"/>
</dbReference>
<keyword evidence="4" id="KW-1185">Reference proteome</keyword>
<accession>A0A6P6S0Q3</accession>
<feature type="region of interest" description="Disordered" evidence="1">
    <location>
        <begin position="1"/>
        <end position="48"/>
    </location>
</feature>
<reference evidence="5" key="1">
    <citation type="submission" date="2025-08" db="UniProtKB">
        <authorList>
            <consortium name="RefSeq"/>
        </authorList>
    </citation>
    <scope>IDENTIFICATION</scope>
</reference>
<dbReference type="AlphaFoldDB" id="A0A6P6S0Q3"/>
<dbReference type="PANTHER" id="PTHR22840:SF12">
    <property type="entry name" value="WD REPEAT-CONTAINING PROTEIN 36"/>
    <property type="match status" value="1"/>
</dbReference>
<evidence type="ECO:0000256" key="1">
    <source>
        <dbReference type="SAM" id="MobiDB-lite"/>
    </source>
</evidence>
<name>A0A6P6S0Q3_9EIME</name>
<dbReference type="GO" id="GO:0006364">
    <property type="term" value="P:rRNA processing"/>
    <property type="evidence" value="ECO:0007669"/>
    <property type="project" value="InterPro"/>
</dbReference>
<dbReference type="Gene3D" id="2.130.10.10">
    <property type="entry name" value="YVTN repeat-like/Quinoprotein amine dehydrogenase"/>
    <property type="match status" value="2"/>
</dbReference>
<dbReference type="InterPro" id="IPR011047">
    <property type="entry name" value="Quinoprotein_ADH-like_sf"/>
</dbReference>
<dbReference type="Pfam" id="PF25171">
    <property type="entry name" value="Beta-prop_WDR36-Utp21_1st"/>
    <property type="match status" value="1"/>
</dbReference>